<keyword evidence="1" id="KW-0732">Signal</keyword>
<evidence type="ECO:0000313" key="3">
    <source>
        <dbReference type="Proteomes" id="UP000195963"/>
    </source>
</evidence>
<reference evidence="3" key="1">
    <citation type="submission" date="2017-06" db="EMBL/GenBank/DDBJ databases">
        <authorList>
            <person name="Rodrigo-Torres L."/>
            <person name="Arahal R.D."/>
            <person name="Lucena T."/>
        </authorList>
    </citation>
    <scope>NUCLEOTIDE SEQUENCE [LARGE SCALE GENOMIC DNA]</scope>
    <source>
        <strain evidence="3">CECT 9190</strain>
    </source>
</reference>
<dbReference type="AlphaFoldDB" id="A0A1Y6MKK1"/>
<gene>
    <name evidence="2" type="ORF">PMAL9190_02328</name>
</gene>
<evidence type="ECO:0000313" key="2">
    <source>
        <dbReference type="EMBL" id="SMY36330.1"/>
    </source>
</evidence>
<organism evidence="2 3">
    <name type="scientific">Photobacterium malacitanum</name>
    <dbReference type="NCBI Taxonomy" id="2204294"/>
    <lineage>
        <taxon>Bacteria</taxon>
        <taxon>Pseudomonadati</taxon>
        <taxon>Pseudomonadota</taxon>
        <taxon>Gammaproteobacteria</taxon>
        <taxon>Vibrionales</taxon>
        <taxon>Vibrionaceae</taxon>
        <taxon>Photobacterium</taxon>
    </lineage>
</organism>
<feature type="signal peptide" evidence="1">
    <location>
        <begin position="1"/>
        <end position="24"/>
    </location>
</feature>
<sequence length="380" mass="42612">MKNITLKKLSLLICGLLISPVNYAAESMSSNYYQDANGNFIGYTHDPEDYIHEYNSIASLFRGEWNGLMDVNGNLKYADHPEYASILTKKTYYKNTDCSGTGYFSFITTDSVAIEPFNTQVIKNSHNKYIKYTVRTLDTYSSDSQPADMLSYSTLNANGDLVCTETPRAAIKQQIAEIEHRINNYAEYENDADELEFLQSQLRHTEPRAVAAILDTGTDITNKYNWMGFRDHLNGSVSGFVKGIDYDAGIKFVENISPPPPQPEELTYVRTSHDLSVRVQANGSIGSASITQGPDIKISQLFAVKKSPGIYEVTIPESFLPKNKAVRHLQLQCSNNVGASSLIPNTSIGCYKMDNQNKIRVTTTRNEKYHSTDFSLNIKY</sequence>
<protein>
    <submittedName>
        <fullName evidence="2">Uncharacterized protein</fullName>
    </submittedName>
</protein>
<evidence type="ECO:0000256" key="1">
    <source>
        <dbReference type="SAM" id="SignalP"/>
    </source>
</evidence>
<accession>A0A1Y6MKK1</accession>
<name>A0A1Y6MKK1_9GAMM</name>
<keyword evidence="3" id="KW-1185">Reference proteome</keyword>
<proteinExistence type="predicted"/>
<dbReference type="Proteomes" id="UP000195963">
    <property type="component" value="Unassembled WGS sequence"/>
</dbReference>
<feature type="chain" id="PRO_5013029102" evidence="1">
    <location>
        <begin position="25"/>
        <end position="380"/>
    </location>
</feature>
<dbReference type="EMBL" id="FYAK01000004">
    <property type="protein sequence ID" value="SMY36330.1"/>
    <property type="molecule type" value="Genomic_DNA"/>
</dbReference>